<evidence type="ECO:0000256" key="1">
    <source>
        <dbReference type="SAM" id="MobiDB-lite"/>
    </source>
</evidence>
<evidence type="ECO:0000313" key="2">
    <source>
        <dbReference type="EMBL" id="SZX63090.1"/>
    </source>
</evidence>
<proteinExistence type="predicted"/>
<feature type="region of interest" description="Disordered" evidence="1">
    <location>
        <begin position="171"/>
        <end position="244"/>
    </location>
</feature>
<dbReference type="Proteomes" id="UP000256970">
    <property type="component" value="Unassembled WGS sequence"/>
</dbReference>
<feature type="region of interest" description="Disordered" evidence="1">
    <location>
        <begin position="384"/>
        <end position="421"/>
    </location>
</feature>
<name>A0A383VDS5_TETOB</name>
<feature type="compositionally biased region" description="Gly residues" evidence="1">
    <location>
        <begin position="953"/>
        <end position="966"/>
    </location>
</feature>
<organism evidence="2 3">
    <name type="scientific">Tetradesmus obliquus</name>
    <name type="common">Green alga</name>
    <name type="synonym">Acutodesmus obliquus</name>
    <dbReference type="NCBI Taxonomy" id="3088"/>
    <lineage>
        <taxon>Eukaryota</taxon>
        <taxon>Viridiplantae</taxon>
        <taxon>Chlorophyta</taxon>
        <taxon>core chlorophytes</taxon>
        <taxon>Chlorophyceae</taxon>
        <taxon>CS clade</taxon>
        <taxon>Sphaeropleales</taxon>
        <taxon>Scenedesmaceae</taxon>
        <taxon>Tetradesmus</taxon>
    </lineage>
</organism>
<feature type="compositionally biased region" description="Polar residues" evidence="1">
    <location>
        <begin position="178"/>
        <end position="192"/>
    </location>
</feature>
<gene>
    <name evidence="2" type="ORF">BQ4739_LOCUS3653</name>
</gene>
<feature type="compositionally biased region" description="Low complexity" evidence="1">
    <location>
        <begin position="228"/>
        <end position="243"/>
    </location>
</feature>
<sequence length="1325" mass="136529">MSSEKSPARPQQLSAVVSGHKQQLGALLSERQQLLQAQAGLLRSYVMAGVPLPKGASDAGASSAERRQQLVAQLTQEEGAARAALEALKQGFPLSKAREVGASVMKQAQELAAGSQGQLPLPAGSSAPQAQCVLLAAGQAAASSDQQQAGVLSTAATSGTAATAAAGRQTRVAFSAKRQPTAQQSSGFNRSASPPLLAANDGYEDLEEGAAGGSYQPQRRPASHTVLQEQQSASSSEAPAPAAVKQLQGQVAALQATLSSQLRPTPAAPDPWSQLLPAMTAAAMFAGNPAVAALTAAAGGQQSALAGWGQLAGLPSAGPAAAVSASLGVPPDVLAADPSLAAAVSAHRRDMALLRMDVEKVRAASELQQLKARLAAAVQQQQQQQQAQQVPVPPLPELYSSSGRRRTGVQQWQEQGDDDDHLLLGAGQQQEQQQPADDEDVASMHHKLSDADGWLDGLAAGSDALLPAVAAAEDEALAPEEASAVLAARGAVASTDVLQVHVASAGPFSRRGTYRVTAVLYEGYQPVEGAPGQQVSASTSKRVVVPLGSSSAAPGDADAAASTGSGVANFNEGLSLKGVSLSASSTLVLELHMAKPGLAGLPTKEALVGWAALPVLSSGQVVPGQQSLPLFRLPLMLTAQRKFTYDGALLDVRLAVYRGAPGDTALGPGAAAAGPARSEVAVGQQGQHEDIPGVPSTAWVRVQRGVPPADPYTPGDGLVVVVDAARFLPASVTISRVLGSVWSSSGALLAGPWEGVAQPDSDALNPRYACSATLGVQHNHTRLEDATATLMLQVQTIERTSGVLRVVGFALLGLFLDPKAGGQPVSRSIQDYVLNQGAFQVPLHAGAPSSSGPLRGTSLDDIPRLPCASLLLRILTPEMAKLARRKPAPVYAERVYDTVSRALPTPLERVLYAKVLARRPMSVRSAARLVSWLRRQPGGLSGRISSASRRVTGGDGAAAGAAAGSGGTGGGRLLARMFGGGGDDEAAAAAAHLNTGDPAAAVELRSAELEAAQAEPLPPSDPEIIDWLSDVMEQASAAATAAPGKPGSSSSGSLSFINLNTGYEYSASLGFFVALDGAACLARLLPTAGLVSYSPPGSLYQDHPLVHDVKVTLDYDMDAPLAAPRWLDGYQQFAGVPYHPALVLLVDVRAVLPGSASSSPQGWACLPVFEPAGCFVASGTYQLPLFQGIPSHQLLAELAASSDPDAVMRGAIASGRVRPSLEASSVLLRLMCGSRQGQLEAPAWSLPLPELRLPRYVVAELGPRFVAEMRKMIRNKTYAMAKPKDLSDEQFMDQINDSLIKVAGLDAQLEGGDSDDEGEGAPEGR</sequence>
<accession>A0A383VDS5</accession>
<evidence type="ECO:0000313" key="3">
    <source>
        <dbReference type="Proteomes" id="UP000256970"/>
    </source>
</evidence>
<dbReference type="STRING" id="3088.A0A383VDS5"/>
<reference evidence="2 3" key="1">
    <citation type="submission" date="2016-10" db="EMBL/GenBank/DDBJ databases">
        <authorList>
            <person name="Cai Z."/>
        </authorList>
    </citation>
    <scope>NUCLEOTIDE SEQUENCE [LARGE SCALE GENOMIC DNA]</scope>
</reference>
<protein>
    <submittedName>
        <fullName evidence="2">Uncharacterized protein</fullName>
    </submittedName>
</protein>
<dbReference type="EMBL" id="FNXT01000283">
    <property type="protein sequence ID" value="SZX63090.1"/>
    <property type="molecule type" value="Genomic_DNA"/>
</dbReference>
<keyword evidence="3" id="KW-1185">Reference proteome</keyword>
<feature type="region of interest" description="Disordered" evidence="1">
    <location>
        <begin position="943"/>
        <end position="966"/>
    </location>
</feature>